<feature type="signal peptide" evidence="1">
    <location>
        <begin position="1"/>
        <end position="27"/>
    </location>
</feature>
<dbReference type="OrthoDB" id="8926940at2"/>
<accession>A0A370QS77</accession>
<dbReference type="Gene3D" id="2.60.40.1090">
    <property type="entry name" value="Fimbrial-type adhesion domain"/>
    <property type="match status" value="1"/>
</dbReference>
<feature type="chain" id="PRO_5016868553" evidence="1">
    <location>
        <begin position="28"/>
        <end position="349"/>
    </location>
</feature>
<evidence type="ECO:0000313" key="4">
    <source>
        <dbReference type="Proteomes" id="UP000254848"/>
    </source>
</evidence>
<dbReference type="GO" id="GO:0009289">
    <property type="term" value="C:pilus"/>
    <property type="evidence" value="ECO:0007669"/>
    <property type="project" value="InterPro"/>
</dbReference>
<dbReference type="GO" id="GO:0007155">
    <property type="term" value="P:cell adhesion"/>
    <property type="evidence" value="ECO:0007669"/>
    <property type="project" value="InterPro"/>
</dbReference>
<sequence length="349" mass="37111">MRFLPSFRNLPRILAAFAVCLSAHALALSCSSDTWGTVQTIQLDQPINVSTGNLQTGTVLWRSPVFTSQFTCRDTDGYPQGEDAYFYWDPKKDMQKIDPSLSIGITYQGVDYDPKSSPKLKIGPGTIRDPGCPNGKRCTAKPQTLTVSYSVFIKATGVKPPASGQIDSTGSYSMFQVDGVGGLNTSTPNANFNAYISGLGLIRFIACNPTISVEANQGNIVDFGRIPASNANPGALEKSVPFSVVANLSGEGVGGDCQGQTLQASFSTTYSLDGATTILPSPDAGFGIYLSQPESTARPIEMKTAVDIGLITGDATRLEKGFMANLKWLSDKPKIGPFTATANVDVTFK</sequence>
<keyword evidence="1" id="KW-0732">Signal</keyword>
<proteinExistence type="predicted"/>
<keyword evidence="4" id="KW-1185">Reference proteome</keyword>
<protein>
    <submittedName>
        <fullName evidence="3">Fimbrial protein</fullName>
    </submittedName>
</protein>
<dbReference type="AlphaFoldDB" id="A0A370QS77"/>
<feature type="domain" description="Fimbrial-type adhesion" evidence="2">
    <location>
        <begin position="214"/>
        <end position="348"/>
    </location>
</feature>
<evidence type="ECO:0000256" key="1">
    <source>
        <dbReference type="SAM" id="SignalP"/>
    </source>
</evidence>
<evidence type="ECO:0000259" key="2">
    <source>
        <dbReference type="Pfam" id="PF00419"/>
    </source>
</evidence>
<dbReference type="InterPro" id="IPR008966">
    <property type="entry name" value="Adhesion_dom_sf"/>
</dbReference>
<comment type="caution">
    <text evidence="3">The sequence shown here is derived from an EMBL/GenBank/DDBJ whole genome shotgun (WGS) entry which is preliminary data.</text>
</comment>
<gene>
    <name evidence="3" type="ORF">C8D90_104277</name>
</gene>
<organism evidence="3 4">
    <name type="scientific">Enterobacillus tribolii</name>
    <dbReference type="NCBI Taxonomy" id="1487935"/>
    <lineage>
        <taxon>Bacteria</taxon>
        <taxon>Pseudomonadati</taxon>
        <taxon>Pseudomonadota</taxon>
        <taxon>Gammaproteobacteria</taxon>
        <taxon>Enterobacterales</taxon>
        <taxon>Hafniaceae</taxon>
        <taxon>Enterobacillus</taxon>
    </lineage>
</organism>
<reference evidence="3 4" key="1">
    <citation type="submission" date="2018-07" db="EMBL/GenBank/DDBJ databases">
        <title>Genomic Encyclopedia of Type Strains, Phase IV (KMG-IV): sequencing the most valuable type-strain genomes for metagenomic binning, comparative biology and taxonomic classification.</title>
        <authorList>
            <person name="Goeker M."/>
        </authorList>
    </citation>
    <scope>NUCLEOTIDE SEQUENCE [LARGE SCALE GENOMIC DNA]</scope>
    <source>
        <strain evidence="3 4">DSM 103736</strain>
    </source>
</reference>
<dbReference type="InterPro" id="IPR036937">
    <property type="entry name" value="Adhesion_dom_fimbrial_sf"/>
</dbReference>
<name>A0A370QS77_9GAMM</name>
<dbReference type="EMBL" id="QRAP01000004">
    <property type="protein sequence ID" value="RDK92119.1"/>
    <property type="molecule type" value="Genomic_DNA"/>
</dbReference>
<dbReference type="InterPro" id="IPR000259">
    <property type="entry name" value="Adhesion_dom_fimbrial"/>
</dbReference>
<dbReference type="Proteomes" id="UP000254848">
    <property type="component" value="Unassembled WGS sequence"/>
</dbReference>
<dbReference type="RefSeq" id="WP_115458440.1">
    <property type="nucleotide sequence ID" value="NZ_QRAP01000004.1"/>
</dbReference>
<evidence type="ECO:0000313" key="3">
    <source>
        <dbReference type="EMBL" id="RDK92119.1"/>
    </source>
</evidence>
<dbReference type="SUPFAM" id="SSF49401">
    <property type="entry name" value="Bacterial adhesins"/>
    <property type="match status" value="1"/>
</dbReference>
<dbReference type="Pfam" id="PF00419">
    <property type="entry name" value="Fimbrial"/>
    <property type="match status" value="1"/>
</dbReference>
<dbReference type="PROSITE" id="PS51257">
    <property type="entry name" value="PROKAR_LIPOPROTEIN"/>
    <property type="match status" value="1"/>
</dbReference>